<accession>A0ABR2JBW1</accession>
<keyword evidence="2" id="KW-0812">Transmembrane</keyword>
<dbReference type="EMBL" id="JAPCWZ010000003">
    <property type="protein sequence ID" value="KAK8875051.1"/>
    <property type="molecule type" value="Genomic_DNA"/>
</dbReference>
<keyword evidence="1" id="KW-0677">Repeat</keyword>
<dbReference type="Gene3D" id="3.40.50.300">
    <property type="entry name" value="P-loop containing nucleotide triphosphate hydrolases"/>
    <property type="match status" value="1"/>
</dbReference>
<keyword evidence="2" id="KW-0472">Membrane</keyword>
<evidence type="ECO:0000259" key="3">
    <source>
        <dbReference type="Pfam" id="PF24883"/>
    </source>
</evidence>
<dbReference type="SUPFAM" id="SSF52540">
    <property type="entry name" value="P-loop containing nucleoside triphosphate hydrolases"/>
    <property type="match status" value="1"/>
</dbReference>
<protein>
    <recommendedName>
        <fullName evidence="3">Nephrocystin 3-like N-terminal domain-containing protein</fullName>
    </recommendedName>
</protein>
<dbReference type="PANTHER" id="PTHR10039">
    <property type="entry name" value="AMELOGENIN"/>
    <property type="match status" value="1"/>
</dbReference>
<dbReference type="InterPro" id="IPR027417">
    <property type="entry name" value="P-loop_NTPase"/>
</dbReference>
<dbReference type="Pfam" id="PF24883">
    <property type="entry name" value="NPHP3_N"/>
    <property type="match status" value="1"/>
</dbReference>
<keyword evidence="5" id="KW-1185">Reference proteome</keyword>
<organism evidence="4 5">
    <name type="scientific">Apiospora arundinis</name>
    <dbReference type="NCBI Taxonomy" id="335852"/>
    <lineage>
        <taxon>Eukaryota</taxon>
        <taxon>Fungi</taxon>
        <taxon>Dikarya</taxon>
        <taxon>Ascomycota</taxon>
        <taxon>Pezizomycotina</taxon>
        <taxon>Sordariomycetes</taxon>
        <taxon>Xylariomycetidae</taxon>
        <taxon>Amphisphaeriales</taxon>
        <taxon>Apiosporaceae</taxon>
        <taxon>Apiospora</taxon>
    </lineage>
</organism>
<evidence type="ECO:0000313" key="5">
    <source>
        <dbReference type="Proteomes" id="UP001390339"/>
    </source>
</evidence>
<reference evidence="4 5" key="1">
    <citation type="journal article" date="2024" name="IMA Fungus">
        <title>Apiospora arundinis, a panoply of carbohydrate-active enzymes and secondary metabolites.</title>
        <authorList>
            <person name="Sorensen T."/>
            <person name="Petersen C."/>
            <person name="Muurmann A.T."/>
            <person name="Christiansen J.V."/>
            <person name="Brundto M.L."/>
            <person name="Overgaard C.K."/>
            <person name="Boysen A.T."/>
            <person name="Wollenberg R.D."/>
            <person name="Larsen T.O."/>
            <person name="Sorensen J.L."/>
            <person name="Nielsen K.L."/>
            <person name="Sondergaard T.E."/>
        </authorList>
    </citation>
    <scope>NUCLEOTIDE SEQUENCE [LARGE SCALE GENOMIC DNA]</scope>
    <source>
        <strain evidence="4 5">AAU 773</strain>
    </source>
</reference>
<evidence type="ECO:0000256" key="1">
    <source>
        <dbReference type="ARBA" id="ARBA00022737"/>
    </source>
</evidence>
<comment type="caution">
    <text evidence="4">The sequence shown here is derived from an EMBL/GenBank/DDBJ whole genome shotgun (WGS) entry which is preliminary data.</text>
</comment>
<dbReference type="PANTHER" id="PTHR10039:SF5">
    <property type="entry name" value="NACHT DOMAIN-CONTAINING PROTEIN"/>
    <property type="match status" value="1"/>
</dbReference>
<gene>
    <name evidence="4" type="ORF">PGQ11_005565</name>
</gene>
<keyword evidence="2" id="KW-1133">Transmembrane helix</keyword>
<name>A0ABR2JBW1_9PEZI</name>
<proteinExistence type="predicted"/>
<feature type="transmembrane region" description="Helical" evidence="2">
    <location>
        <begin position="1032"/>
        <end position="1053"/>
    </location>
</feature>
<evidence type="ECO:0000256" key="2">
    <source>
        <dbReference type="SAM" id="Phobius"/>
    </source>
</evidence>
<dbReference type="Proteomes" id="UP001390339">
    <property type="component" value="Unassembled WGS sequence"/>
</dbReference>
<dbReference type="InterPro" id="IPR056884">
    <property type="entry name" value="NPHP3-like_N"/>
</dbReference>
<sequence>MDPFAALSLVCNVFDLAERAYKTGRIIKDIYDNANGQKESHAQLECRVADMEQIRVDLRNGSAQLCQTHLDQHFEEAFKRSHEATEALRLILDECRARKPGSLRHSTMAAFRSRFRGSIIQQQLDILQECRSKLQMLIVTNTNQQVGRIVEILQNTGADLQSMRINLQEVHGRFKQQASGSNLVLNFDKLKTMTKEAVLRFNANRILRGLDVQHARYDEVVDASPFTYRWIYDEQHGQPGPSHESAMPPVMVQAKDNIQSWLSTGAGILHIAGKPGAGKSTLMKFIVKNKHTTTLLRRWAGTKPLVVVKFFFWKPGNWHQNTLQGLKRSIVAQVLKAAPELSQDIFPHIYQDGFSIDLLESPSVDHEEVRTAFDRLLGSQRTKILDPYMLCLFLDGLDEFEEAAENINHSDLISLIIGWVEASDGRVKACVSSRQLPAFNGIAATHRIKLQDITFGDITDHIDGSLKEDKSFQQLQAEDPNGCEEMIKELAQRADGVFLWVALVIKSVQRGLSNLDPLTKLRAIIKETPKGLDQLINRILCEITQGPYRKEVHILLAIALKRIPEEVMEFDDEVIGLAAECSFISLFAAGYLFTALDSGLELRQIFQKVIANPPHCEEHSDDGALDINKALVIAATQVSGRCLGLLEVVNDPYAGTAVEFLHRSIPEYLEKHVSIQLEELGINSVDVINVMACMVSTDVYYYFRDSCYKFDILSPRFIFLTRWAKLETIRRQERLDDTTLQLLGTIDRRIVASALFQAYLHDESDELAVRDPLPTILRNACYVGLSQYVEWALSDNRAEYLTRLYQHLLLRHACTGAIKGESGCSEVIGMLMKRGFASRCTEITIRGGIEAFDTLWLSLFGFVINAFDSSISNRSTAPIPSPSVVWPSIEAFLNHHSARPACLITWNPPKYETEREKVRCWLRSDGNSGFIRLENWFSLRLIESMEPIYATNVCLQARLSTEVKSFLADLLEKAEKAPGFKRRRFVSIRFDDLMNRFYSKEIGWSSLHLREKEPASKTPEAPRSPPIHGGGFSPLLLSIVVVVGALVFARLLYSNRNAVSPEDI</sequence>
<feature type="domain" description="Nephrocystin 3-like N-terminal" evidence="3">
    <location>
        <begin position="255"/>
        <end position="434"/>
    </location>
</feature>
<evidence type="ECO:0000313" key="4">
    <source>
        <dbReference type="EMBL" id="KAK8875051.1"/>
    </source>
</evidence>